<dbReference type="Proteomes" id="UP000472240">
    <property type="component" value="Chromosome 12"/>
</dbReference>
<dbReference type="Proteomes" id="UP000585614">
    <property type="component" value="Unassembled WGS sequence"/>
</dbReference>
<dbReference type="GO" id="GO:0050859">
    <property type="term" value="P:negative regulation of B cell receptor signaling pathway"/>
    <property type="evidence" value="ECO:0007669"/>
    <property type="project" value="Ensembl"/>
</dbReference>
<dbReference type="OrthoDB" id="8953283at2759"/>
<feature type="domain" description="C-type lectin" evidence="3">
    <location>
        <begin position="233"/>
        <end position="351"/>
    </location>
</feature>
<reference evidence="5 6" key="3">
    <citation type="submission" date="2018-12" db="EMBL/GenBank/DDBJ databases">
        <title>G10K-VGP greater horseshoe bat female genome, primary haplotype.</title>
        <authorList>
            <person name="Teeling E."/>
            <person name="Myers G."/>
            <person name="Vernes S."/>
            <person name="Pippel M."/>
            <person name="Winkler S."/>
            <person name="Fedrigo O."/>
            <person name="Rhie A."/>
            <person name="Koren S."/>
            <person name="Phillippy A."/>
            <person name="Lewin H."/>
            <person name="Damas J."/>
            <person name="Howe K."/>
            <person name="Mountcastle J."/>
            <person name="Jarvis E.D."/>
        </authorList>
    </citation>
    <scope>NUCLEOTIDE SEQUENCE [LARGE SCALE GENOMIC DNA]</scope>
</reference>
<dbReference type="InterPro" id="IPR039689">
    <property type="entry name" value="CD72"/>
</dbReference>
<dbReference type="RefSeq" id="XP_032979324.1">
    <property type="nucleotide sequence ID" value="XM_033123433.1"/>
</dbReference>
<dbReference type="InterPro" id="IPR016186">
    <property type="entry name" value="C-type_lectin-like/link_sf"/>
</dbReference>
<protein>
    <submittedName>
        <fullName evidence="4 5">CD72 molecule</fullName>
    </submittedName>
</protein>
<dbReference type="Ensembl" id="ENSRFET00010016605.1">
    <property type="protein sequence ID" value="ENSRFEP00010015206.1"/>
    <property type="gene ID" value="ENSRFEG00010010266.1"/>
</dbReference>
<evidence type="ECO:0000313" key="5">
    <source>
        <dbReference type="Ensembl" id="ENSRFEP00010015206.1"/>
    </source>
</evidence>
<feature type="transmembrane region" description="Helical" evidence="2">
    <location>
        <begin position="95"/>
        <end position="116"/>
    </location>
</feature>
<dbReference type="SUPFAM" id="SSF56436">
    <property type="entry name" value="C-type lectin-like"/>
    <property type="match status" value="1"/>
</dbReference>
<accession>A0A671EPM7</accession>
<organism evidence="5 6">
    <name type="scientific">Rhinolophus ferrumequinum</name>
    <name type="common">Greater horseshoe bat</name>
    <dbReference type="NCBI Taxonomy" id="59479"/>
    <lineage>
        <taxon>Eukaryota</taxon>
        <taxon>Metazoa</taxon>
        <taxon>Chordata</taxon>
        <taxon>Craniata</taxon>
        <taxon>Vertebrata</taxon>
        <taxon>Euteleostomi</taxon>
        <taxon>Mammalia</taxon>
        <taxon>Eutheria</taxon>
        <taxon>Laurasiatheria</taxon>
        <taxon>Chiroptera</taxon>
        <taxon>Yinpterochiroptera</taxon>
        <taxon>Rhinolophoidea</taxon>
        <taxon>Rhinolophidae</taxon>
        <taxon>Rhinolophinae</taxon>
        <taxon>Rhinolophus</taxon>
    </lineage>
</organism>
<evidence type="ECO:0000259" key="3">
    <source>
        <dbReference type="SMART" id="SM00034"/>
    </source>
</evidence>
<reference evidence="5 6" key="2">
    <citation type="journal article" date="2018" name="Annu Rev Anim Biosci">
        <title>Bat Biology, Genomes, and the Bat1K Project: To Generate Chromosome-Level Genomes for All Living Bat Species.</title>
        <authorList>
            <person name="Teeling E.C."/>
            <person name="Vernes S.C."/>
            <person name="Davalos L.M."/>
            <person name="Ray D.A."/>
            <person name="Gilbert M.T.P."/>
            <person name="Myers E."/>
        </authorList>
    </citation>
    <scope>NUCLEOTIDE SEQUENCE</scope>
</reference>
<dbReference type="GeneTree" id="ENSGT00390000003668"/>
<dbReference type="Gene3D" id="3.10.100.10">
    <property type="entry name" value="Mannose-Binding Protein A, subunit A"/>
    <property type="match status" value="1"/>
</dbReference>
<keyword evidence="1" id="KW-0175">Coiled coil</keyword>
<evidence type="ECO:0000313" key="7">
    <source>
        <dbReference type="Proteomes" id="UP000585614"/>
    </source>
</evidence>
<dbReference type="PANTHER" id="PTHR15028">
    <property type="entry name" value="CD72-RELATED"/>
    <property type="match status" value="1"/>
</dbReference>
<evidence type="ECO:0000256" key="1">
    <source>
        <dbReference type="SAM" id="Coils"/>
    </source>
</evidence>
<dbReference type="KEGG" id="rfq:117032155"/>
<dbReference type="PANTHER" id="PTHR15028:SF6">
    <property type="entry name" value="B-CELL DIFFERENTIATION ANTIGEN CD72"/>
    <property type="match status" value="1"/>
</dbReference>
<keyword evidence="2" id="KW-0812">Transmembrane</keyword>
<dbReference type="CTD" id="971"/>
<evidence type="ECO:0000313" key="6">
    <source>
        <dbReference type="Proteomes" id="UP000472240"/>
    </source>
</evidence>
<dbReference type="InterPro" id="IPR001304">
    <property type="entry name" value="C-type_lectin-like"/>
</dbReference>
<dbReference type="SMART" id="SM00034">
    <property type="entry name" value="CLECT"/>
    <property type="match status" value="1"/>
</dbReference>
<dbReference type="AlphaFoldDB" id="A0A671EPM7"/>
<dbReference type="GO" id="GO:0004888">
    <property type="term" value="F:transmembrane signaling receptor activity"/>
    <property type="evidence" value="ECO:0007669"/>
    <property type="project" value="Ensembl"/>
</dbReference>
<reference evidence="5 6" key="1">
    <citation type="journal article" date="2015" name="Annu Rev Anim Biosci">
        <title>The Genome 10K Project: a way forward.</title>
        <authorList>
            <person name="Koepfli K.P."/>
            <person name="Paten B."/>
            <person name="O'Brien S.J."/>
            <person name="Koepfli K.P."/>
            <person name="Paten B."/>
            <person name="Antunes A."/>
            <person name="Belov K."/>
            <person name="Bustamante C."/>
            <person name="Castoe T.A."/>
            <person name="Clawson H."/>
            <person name="Crawford A.J."/>
            <person name="Diekhans M."/>
            <person name="Distel D."/>
            <person name="Durbin R."/>
            <person name="Earl D."/>
            <person name="Fujita M.K."/>
            <person name="Gamble T."/>
            <person name="Georges A."/>
            <person name="Gemmell N."/>
            <person name="Gilbert M.T."/>
            <person name="Graves J.M."/>
            <person name="Green R.E."/>
            <person name="Hickey G."/>
            <person name="Jarvis E.D."/>
            <person name="Johnson W."/>
            <person name="Komissarov A."/>
            <person name="Korf I."/>
            <person name="Kuhn R."/>
            <person name="Larkin D.M."/>
            <person name="Lewin H."/>
            <person name="Lopez J.V."/>
            <person name="Ma J."/>
            <person name="Marques-Bonet T."/>
            <person name="Miller W."/>
            <person name="Murphy R."/>
            <person name="Pevzner P."/>
            <person name="Shapiro B."/>
            <person name="Steiner C."/>
            <person name="Tamazian G."/>
            <person name="Venkatesh B."/>
            <person name="Wang J."/>
            <person name="Wayne R."/>
            <person name="Wiley E."/>
            <person name="Yang H."/>
            <person name="Zhang G."/>
            <person name="Haussler D."/>
            <person name="Ryder O."/>
            <person name="O'Brien S.J."/>
        </authorList>
    </citation>
    <scope>NUCLEOTIDE SEQUENCE</scope>
</reference>
<reference evidence="5" key="5">
    <citation type="submission" date="2025-05" db="UniProtKB">
        <authorList>
            <consortium name="Ensembl"/>
        </authorList>
    </citation>
    <scope>IDENTIFICATION</scope>
</reference>
<gene>
    <name evidence="5" type="primary">CD72</name>
    <name evidence="4" type="ORF">mRhiFer1_002482</name>
</gene>
<dbReference type="OMA" id="NWEDSQR"/>
<keyword evidence="2" id="KW-1133">Transmembrane helix</keyword>
<dbReference type="InterPro" id="IPR016187">
    <property type="entry name" value="CTDL_fold"/>
</dbReference>
<sequence>MAEAVTYADLRFVKAPLKKSISSQLGQDPEADDDGELTYENVQVPSVSGGPLSLASSGLGDKTGVQSELPTASWSSVTSPAARRLLECGSACSKYLLLGLLLTCLLLGMAAISLGVRYLQVSQQLQHVNRVLEATNSSMRQQLHQRTAQMRQREQDLQATRRELAQSQETLQAERRDCQAVKEKLQACESEREKTKETLRSEEGQRKTLEERLNRMQDRLKPFFTCPSPETCCPVGWILNQRSCFHVSLIKRTWEESRKYCESLSSDLATVSENYYYSDYYSYSNSLTNMLKKNDWFGSYWITYVNKDRQLPENTKVSGLSVQNQRCLSIQKSTWVRLLWECAESLPCICEMAVFRYPDGDHSLH</sequence>
<name>A0A671EPM7_RHIFE</name>
<reference evidence="4 7" key="4">
    <citation type="journal article" date="2020" name="Nature">
        <title>Six reference-quality genomes reveal evolution of bat adaptations.</title>
        <authorList>
            <person name="Jebb D."/>
            <person name="Huang Z."/>
            <person name="Pippel M."/>
            <person name="Hughes G.M."/>
            <person name="Lavrichenko K."/>
            <person name="Devanna P."/>
            <person name="Winkler S."/>
            <person name="Jermiin L.S."/>
            <person name="Skirmuntt E.C."/>
            <person name="Katzourakis A."/>
            <person name="Burkitt-Gray L."/>
            <person name="Ray D.A."/>
            <person name="Sullivan K.A.M."/>
            <person name="Roscito J.G."/>
            <person name="Kirilenko B.M."/>
            <person name="Davalos L.M."/>
            <person name="Corthals A.P."/>
            <person name="Power M.L."/>
            <person name="Jones G."/>
            <person name="Ransome R.D."/>
            <person name="Dechmann D.K.N."/>
            <person name="Locatelli A.G."/>
            <person name="Puechmaille S.J."/>
            <person name="Fedrigo O."/>
            <person name="Jarvis E.D."/>
            <person name="Hiller M."/>
            <person name="Vernes S.C."/>
            <person name="Myers E.W."/>
            <person name="Teeling E.C."/>
        </authorList>
    </citation>
    <scope>NUCLEOTIDE SEQUENCE [LARGE SCALE GENOMIC DNA]</scope>
    <source>
        <strain evidence="4">MRhiFer1</strain>
        <tissue evidence="4">Lung</tissue>
    </source>
</reference>
<keyword evidence="6" id="KW-1185">Reference proteome</keyword>
<evidence type="ECO:0000313" key="4">
    <source>
        <dbReference type="EMBL" id="KAF6327045.1"/>
    </source>
</evidence>
<dbReference type="GO" id="GO:0005886">
    <property type="term" value="C:plasma membrane"/>
    <property type="evidence" value="ECO:0007669"/>
    <property type="project" value="Ensembl"/>
</dbReference>
<evidence type="ECO:0000256" key="2">
    <source>
        <dbReference type="SAM" id="Phobius"/>
    </source>
</evidence>
<dbReference type="GeneID" id="117032155"/>
<proteinExistence type="predicted"/>
<keyword evidence="2" id="KW-0472">Membrane</keyword>
<feature type="coiled-coil region" evidence="1">
    <location>
        <begin position="150"/>
        <end position="219"/>
    </location>
</feature>
<dbReference type="EMBL" id="JACAGC010000012">
    <property type="protein sequence ID" value="KAF6327045.1"/>
    <property type="molecule type" value="Genomic_DNA"/>
</dbReference>